<evidence type="ECO:0000259" key="9">
    <source>
        <dbReference type="PROSITE" id="PS51371"/>
    </source>
</evidence>
<dbReference type="PANTHER" id="PTHR12112:SF22">
    <property type="entry name" value="MANGANESE-DEPENDENT INORGANIC PYROPHOSPHATASE-RELATED"/>
    <property type="match status" value="1"/>
</dbReference>
<dbReference type="AlphaFoldDB" id="A0A6B3LBA6"/>
<dbReference type="GO" id="GO:0046872">
    <property type="term" value="F:metal ion binding"/>
    <property type="evidence" value="ECO:0007669"/>
    <property type="project" value="UniProtKB-KW"/>
</dbReference>
<proteinExistence type="predicted"/>
<comment type="subunit">
    <text evidence="2">Homohexamer.</text>
</comment>
<organism evidence="10 11">
    <name type="scientific">Sulfuriroseicoccus oceanibius</name>
    <dbReference type="NCBI Taxonomy" id="2707525"/>
    <lineage>
        <taxon>Bacteria</taxon>
        <taxon>Pseudomonadati</taxon>
        <taxon>Verrucomicrobiota</taxon>
        <taxon>Verrucomicrobiia</taxon>
        <taxon>Verrucomicrobiales</taxon>
        <taxon>Verrucomicrobiaceae</taxon>
        <taxon>Sulfuriroseicoccus</taxon>
    </lineage>
</organism>
<dbReference type="InterPro" id="IPR038222">
    <property type="entry name" value="DHHA2_dom_sf"/>
</dbReference>
<gene>
    <name evidence="10" type="ORF">G3M56_004490</name>
</gene>
<dbReference type="EMBL" id="CP066776">
    <property type="protein sequence ID" value="QQL45848.1"/>
    <property type="molecule type" value="Genomic_DNA"/>
</dbReference>
<dbReference type="SUPFAM" id="SSF75138">
    <property type="entry name" value="HprK N-terminal domain-like"/>
    <property type="match status" value="1"/>
</dbReference>
<dbReference type="GO" id="GO:0005737">
    <property type="term" value="C:cytoplasm"/>
    <property type="evidence" value="ECO:0007669"/>
    <property type="project" value="InterPro"/>
</dbReference>
<comment type="catalytic activity">
    <reaction evidence="8">
        <text>diphosphate + H2O = 2 phosphate + H(+)</text>
        <dbReference type="Rhea" id="RHEA:24576"/>
        <dbReference type="ChEBI" id="CHEBI:15377"/>
        <dbReference type="ChEBI" id="CHEBI:15378"/>
        <dbReference type="ChEBI" id="CHEBI:33019"/>
        <dbReference type="ChEBI" id="CHEBI:43474"/>
        <dbReference type="EC" id="3.6.1.1"/>
    </reaction>
</comment>
<dbReference type="Gene3D" id="3.10.310.20">
    <property type="entry name" value="DHHA2 domain"/>
    <property type="match status" value="1"/>
</dbReference>
<name>A0A6B3LBA6_9BACT</name>
<dbReference type="NCBIfam" id="NF011443">
    <property type="entry name" value="PRK14869.1-5"/>
    <property type="match status" value="1"/>
</dbReference>
<dbReference type="InterPro" id="IPR000644">
    <property type="entry name" value="CBS_dom"/>
</dbReference>
<evidence type="ECO:0000313" key="11">
    <source>
        <dbReference type="Proteomes" id="UP000475117"/>
    </source>
</evidence>
<dbReference type="Proteomes" id="UP000475117">
    <property type="component" value="Chromosome"/>
</dbReference>
<dbReference type="InterPro" id="IPR028979">
    <property type="entry name" value="Ser_kin/Pase_Hpr-like_N_sf"/>
</dbReference>
<keyword evidence="11" id="KW-1185">Reference proteome</keyword>
<dbReference type="RefSeq" id="WP_164364561.1">
    <property type="nucleotide sequence ID" value="NZ_CP066776.1"/>
</dbReference>
<dbReference type="Pfam" id="PF07085">
    <property type="entry name" value="DRTGG"/>
    <property type="match status" value="1"/>
</dbReference>
<dbReference type="PROSITE" id="PS51371">
    <property type="entry name" value="CBS"/>
    <property type="match status" value="1"/>
</dbReference>
<keyword evidence="5 10" id="KW-0378">Hydrolase</keyword>
<dbReference type="SUPFAM" id="SSF64182">
    <property type="entry name" value="DHH phosphoesterases"/>
    <property type="match status" value="1"/>
</dbReference>
<dbReference type="InterPro" id="IPR010766">
    <property type="entry name" value="DRTGG"/>
</dbReference>
<dbReference type="Pfam" id="PF00571">
    <property type="entry name" value="CBS"/>
    <property type="match status" value="1"/>
</dbReference>
<dbReference type="SMART" id="SM00116">
    <property type="entry name" value="CBS"/>
    <property type="match status" value="1"/>
</dbReference>
<evidence type="ECO:0000256" key="1">
    <source>
        <dbReference type="ARBA" id="ARBA00001936"/>
    </source>
</evidence>
<evidence type="ECO:0000256" key="4">
    <source>
        <dbReference type="ARBA" id="ARBA00022723"/>
    </source>
</evidence>
<evidence type="ECO:0000313" key="10">
    <source>
        <dbReference type="EMBL" id="QQL45848.1"/>
    </source>
</evidence>
<dbReference type="InterPro" id="IPR046342">
    <property type="entry name" value="CBS_dom_sf"/>
</dbReference>
<reference evidence="10 11" key="1">
    <citation type="submission" date="2020-12" db="EMBL/GenBank/DDBJ databases">
        <title>Sulforoseuscoccus oceanibium gen. nov., sp. nov., a representative of the phylum Verrucomicrobia with special cytoplasmic membrane, and proposal of Sulforoseuscoccusaceae fam. nov.</title>
        <authorList>
            <person name="Xi F."/>
        </authorList>
    </citation>
    <scope>NUCLEOTIDE SEQUENCE [LARGE SCALE GENOMIC DNA]</scope>
    <source>
        <strain evidence="10 11">T37</strain>
    </source>
</reference>
<accession>A0A6B3LBA6</accession>
<dbReference type="InterPro" id="IPR001667">
    <property type="entry name" value="DDH_dom"/>
</dbReference>
<dbReference type="GO" id="GO:0004427">
    <property type="term" value="F:inorganic diphosphate phosphatase activity"/>
    <property type="evidence" value="ECO:0007669"/>
    <property type="project" value="UniProtKB-EC"/>
</dbReference>
<dbReference type="Pfam" id="PF02833">
    <property type="entry name" value="DHHA2"/>
    <property type="match status" value="1"/>
</dbReference>
<evidence type="ECO:0000256" key="7">
    <source>
        <dbReference type="ARBA" id="ARBA00032535"/>
    </source>
</evidence>
<dbReference type="Gene3D" id="3.90.1640.10">
    <property type="entry name" value="inorganic pyrophosphatase (n-terminal core)"/>
    <property type="match status" value="2"/>
</dbReference>
<dbReference type="SUPFAM" id="SSF54631">
    <property type="entry name" value="CBS-domain pair"/>
    <property type="match status" value="1"/>
</dbReference>
<keyword evidence="6" id="KW-0464">Manganese</keyword>
<dbReference type="Gene3D" id="3.40.1390.20">
    <property type="entry name" value="HprK N-terminal domain-like"/>
    <property type="match status" value="1"/>
</dbReference>
<evidence type="ECO:0000256" key="3">
    <source>
        <dbReference type="ARBA" id="ARBA00012146"/>
    </source>
</evidence>
<dbReference type="NCBIfam" id="NF011448">
    <property type="entry name" value="PRK14869.2-4"/>
    <property type="match status" value="1"/>
</dbReference>
<keyword evidence="4" id="KW-0479">Metal-binding</keyword>
<comment type="cofactor">
    <cofactor evidence="1">
        <name>Mn(2+)</name>
        <dbReference type="ChEBI" id="CHEBI:29035"/>
    </cofactor>
</comment>
<dbReference type="KEGG" id="soa:G3M56_004490"/>
<evidence type="ECO:0000256" key="6">
    <source>
        <dbReference type="ARBA" id="ARBA00023211"/>
    </source>
</evidence>
<dbReference type="PANTHER" id="PTHR12112">
    <property type="entry name" value="BNIP - RELATED"/>
    <property type="match status" value="1"/>
</dbReference>
<protein>
    <recommendedName>
        <fullName evidence="3">inorganic diphosphatase</fullName>
        <ecNumber evidence="3">3.6.1.1</ecNumber>
    </recommendedName>
    <alternativeName>
        <fullName evidence="7">Pyrophosphate phospho-hydrolase</fullName>
    </alternativeName>
</protein>
<feature type="domain" description="CBS" evidence="9">
    <location>
        <begin position="88"/>
        <end position="150"/>
    </location>
</feature>
<dbReference type="InterPro" id="IPR004097">
    <property type="entry name" value="DHHA2"/>
</dbReference>
<dbReference type="InterPro" id="IPR038763">
    <property type="entry name" value="DHH_sf"/>
</dbReference>
<dbReference type="Pfam" id="PF01368">
    <property type="entry name" value="DHH"/>
    <property type="match status" value="1"/>
</dbReference>
<dbReference type="SMART" id="SM01131">
    <property type="entry name" value="DHHA2"/>
    <property type="match status" value="1"/>
</dbReference>
<evidence type="ECO:0000256" key="2">
    <source>
        <dbReference type="ARBA" id="ARBA00011643"/>
    </source>
</evidence>
<sequence>MSAAAMPPGPKGGMSPASTYVIGHKNPDTDAICAALGYAEYLQRTGDPSAEAACCGGINPRTQWVLEQAGAEPPKLLMDVRPTAGTICRKDTVVAYSSETFLEVYSRMERAQVRAVPVVDDDGQVAGLLTAQDMLELLMHSTLGDGSHESARLVETSLDNVSSTLNAELLCGDYTDVLQTFVLTVSASSEDTVEERLNRFPDGQLLVLIGDRPGVQRLVIEHGVRAVVLTSSAELGEGLLELAKERGVAVLRSPSDTATSAQLIRCSRPIESAVQRGVMTYPEKAALNTFIKEVQASRQVLFPVVREGSGTLVGVFSKSELLNPPRQRLVLVDHNEFSQAVNGASEADIVQVLDHHRLGGNLVSREPIRFINEPVGSTSTIIGRMFQQQGLTPTSSTALCLVAGLISDTLNLTSPTTTDVDRELLPWLADAAGVDVNKFTRDFFAAGSMLKSWPAGEMVGLDRKEFNERGWKISISQIEEVEISAFDSRREELVSALQKLITNRGLDLATLLVTDISRHVSILLVVGSDAVSAEIDYPAIGPDCFRLDGVVSRKKQFFPYISRVLGRVMR</sequence>
<evidence type="ECO:0000256" key="8">
    <source>
        <dbReference type="ARBA" id="ARBA00047820"/>
    </source>
</evidence>
<dbReference type="EC" id="3.6.1.1" evidence="3"/>
<evidence type="ECO:0000256" key="5">
    <source>
        <dbReference type="ARBA" id="ARBA00022801"/>
    </source>
</evidence>